<comment type="caution">
    <text evidence="1">The sequence shown here is derived from an EMBL/GenBank/DDBJ whole genome shotgun (WGS) entry which is preliminary data.</text>
</comment>
<proteinExistence type="predicted"/>
<organism evidence="1 2">
    <name type="scientific">Actinocorallia libanotica</name>
    <dbReference type="NCBI Taxonomy" id="46162"/>
    <lineage>
        <taxon>Bacteria</taxon>
        <taxon>Bacillati</taxon>
        <taxon>Actinomycetota</taxon>
        <taxon>Actinomycetes</taxon>
        <taxon>Streptosporangiales</taxon>
        <taxon>Thermomonosporaceae</taxon>
        <taxon>Actinocorallia</taxon>
    </lineage>
</organism>
<evidence type="ECO:0000313" key="1">
    <source>
        <dbReference type="EMBL" id="GAA0963897.1"/>
    </source>
</evidence>
<reference evidence="1 2" key="1">
    <citation type="journal article" date="2019" name="Int. J. Syst. Evol. Microbiol.">
        <title>The Global Catalogue of Microorganisms (GCM) 10K type strain sequencing project: providing services to taxonomists for standard genome sequencing and annotation.</title>
        <authorList>
            <consortium name="The Broad Institute Genomics Platform"/>
            <consortium name="The Broad Institute Genome Sequencing Center for Infectious Disease"/>
            <person name="Wu L."/>
            <person name="Ma J."/>
        </authorList>
    </citation>
    <scope>NUCLEOTIDE SEQUENCE [LARGE SCALE GENOMIC DNA]</scope>
    <source>
        <strain evidence="1 2">JCM 10696</strain>
    </source>
</reference>
<keyword evidence="2" id="KW-1185">Reference proteome</keyword>
<name>A0ABN1RU72_9ACTN</name>
<protein>
    <submittedName>
        <fullName evidence="1">Uncharacterized protein</fullName>
    </submittedName>
</protein>
<dbReference type="Proteomes" id="UP001500665">
    <property type="component" value="Unassembled WGS sequence"/>
</dbReference>
<sequence length="123" mass="13350">MTGQGNDRLLIDLDDQGRVSVSWQGGDQPELIVEHAETVWPLDADALEDLRWYLEDYLRAPFAVYSDRGQAIAAKIPQWGETIFHALFATGPALAAYVAVRASGNRPELVCRATAGVALGANP</sequence>
<evidence type="ECO:0000313" key="2">
    <source>
        <dbReference type="Proteomes" id="UP001500665"/>
    </source>
</evidence>
<accession>A0ABN1RU72</accession>
<gene>
    <name evidence="1" type="ORF">GCM10009550_60470</name>
</gene>
<dbReference type="EMBL" id="BAAAHH010000032">
    <property type="protein sequence ID" value="GAA0963897.1"/>
    <property type="molecule type" value="Genomic_DNA"/>
</dbReference>
<dbReference type="RefSeq" id="WP_344244470.1">
    <property type="nucleotide sequence ID" value="NZ_BAAAHH010000032.1"/>
</dbReference>